<dbReference type="Proteomes" id="UP000242972">
    <property type="component" value="Unassembled WGS sequence"/>
</dbReference>
<accession>A0A2T2XGD2</accession>
<dbReference type="InterPro" id="IPR036938">
    <property type="entry name" value="PAP2/HPO_sf"/>
</dbReference>
<feature type="transmembrane region" description="Helical" evidence="1">
    <location>
        <begin position="175"/>
        <end position="197"/>
    </location>
</feature>
<keyword evidence="1" id="KW-0812">Transmembrane</keyword>
<dbReference type="AlphaFoldDB" id="A0A2T2XGD2"/>
<organism evidence="2 3">
    <name type="scientific">Sulfobacillus benefaciens</name>
    <dbReference type="NCBI Taxonomy" id="453960"/>
    <lineage>
        <taxon>Bacteria</taxon>
        <taxon>Bacillati</taxon>
        <taxon>Bacillota</taxon>
        <taxon>Clostridia</taxon>
        <taxon>Eubacteriales</taxon>
        <taxon>Clostridiales Family XVII. Incertae Sedis</taxon>
        <taxon>Sulfobacillus</taxon>
    </lineage>
</organism>
<gene>
    <name evidence="2" type="ORF">C7B46_09680</name>
</gene>
<dbReference type="SUPFAM" id="SSF48317">
    <property type="entry name" value="Acid phosphatase/Vanadium-dependent haloperoxidase"/>
    <property type="match status" value="1"/>
</dbReference>
<comment type="caution">
    <text evidence="2">The sequence shown here is derived from an EMBL/GenBank/DDBJ whole genome shotgun (WGS) entry which is preliminary data.</text>
</comment>
<evidence type="ECO:0000313" key="2">
    <source>
        <dbReference type="EMBL" id="PSR33538.1"/>
    </source>
</evidence>
<feature type="transmembrane region" description="Helical" evidence="1">
    <location>
        <begin position="48"/>
        <end position="70"/>
    </location>
</feature>
<keyword evidence="1" id="KW-0472">Membrane</keyword>
<protein>
    <recommendedName>
        <fullName evidence="4">Phosphatidic acid phosphatase type 2/haloperoxidase domain-containing protein</fullName>
    </recommendedName>
</protein>
<proteinExistence type="predicted"/>
<feature type="transmembrane region" description="Helical" evidence="1">
    <location>
        <begin position="147"/>
        <end position="168"/>
    </location>
</feature>
<name>A0A2T2XGD2_9FIRM</name>
<evidence type="ECO:0000313" key="3">
    <source>
        <dbReference type="Proteomes" id="UP000242972"/>
    </source>
</evidence>
<keyword evidence="1" id="KW-1133">Transmembrane helix</keyword>
<dbReference type="EMBL" id="PXYW01000019">
    <property type="protein sequence ID" value="PSR33538.1"/>
    <property type="molecule type" value="Genomic_DNA"/>
</dbReference>
<feature type="transmembrane region" description="Helical" evidence="1">
    <location>
        <begin position="82"/>
        <end position="100"/>
    </location>
</feature>
<evidence type="ECO:0000256" key="1">
    <source>
        <dbReference type="SAM" id="Phobius"/>
    </source>
</evidence>
<reference evidence="2 3" key="1">
    <citation type="journal article" date="2014" name="BMC Genomics">
        <title>Comparison of environmental and isolate Sulfobacillus genomes reveals diverse carbon, sulfur, nitrogen, and hydrogen metabolisms.</title>
        <authorList>
            <person name="Justice N.B."/>
            <person name="Norman A."/>
            <person name="Brown C.T."/>
            <person name="Singh A."/>
            <person name="Thomas B.C."/>
            <person name="Banfield J.F."/>
        </authorList>
    </citation>
    <scope>NUCLEOTIDE SEQUENCE [LARGE SCALE GENOMIC DNA]</scope>
    <source>
        <strain evidence="2">AMDSBA4</strain>
    </source>
</reference>
<dbReference type="GO" id="GO:0016020">
    <property type="term" value="C:membrane"/>
    <property type="evidence" value="ECO:0007669"/>
    <property type="project" value="UniProtKB-SubCell"/>
</dbReference>
<dbReference type="Gene3D" id="1.20.144.10">
    <property type="entry name" value="Phosphatidic acid phosphatase type 2/haloperoxidase"/>
    <property type="match status" value="1"/>
</dbReference>
<evidence type="ECO:0008006" key="4">
    <source>
        <dbReference type="Google" id="ProtNLM"/>
    </source>
</evidence>
<sequence>MNKMVWLRLIWLAIFVVSMLAAPLSVTHHVNAVVSAALRPYGVHWPPLQLIWVLGGVPLTFLLLLLMAWFRARRKKPWSGVVVGYIVGTIVEVLVKHWIATPIPPNVMPPPVYQSLITATNIEPQQVMHWFAVVMGPSSLATGPSHLLNGTFPSGHLFRLSYVMIVAVRGIKQKWLVAAGGLIAAFAVVATGGHWVWDAVGGYALAQLTAIWLVP</sequence>